<dbReference type="AlphaFoldDB" id="Q47KR4"/>
<dbReference type="STRING" id="269800.Tfu_2925"/>
<organism evidence="2">
    <name type="scientific">Thermobifida fusca (strain YX)</name>
    <dbReference type="NCBI Taxonomy" id="269800"/>
    <lineage>
        <taxon>Bacteria</taxon>
        <taxon>Bacillati</taxon>
        <taxon>Actinomycetota</taxon>
        <taxon>Actinomycetes</taxon>
        <taxon>Streptosporangiales</taxon>
        <taxon>Nocardiopsidaceae</taxon>
        <taxon>Thermobifida</taxon>
    </lineage>
</organism>
<gene>
    <name evidence="2" type="ordered locus">Tfu_2925</name>
</gene>
<dbReference type="OrthoDB" id="3436811at2"/>
<dbReference type="KEGG" id="tfu:Tfu_2925"/>
<sequence>MPQPSHSRSRAGPRTPRLSLTYSPLPPHVPFLLTRHRYGTLLTIRESSTYAELIDAGLRQMQPKLRDLVFTALGMGDPHAPGGVQFRGDPNEKMDWDFIYRLEEAGRILPWPHKNSTARS</sequence>
<protein>
    <submittedName>
        <fullName evidence="2">Uncharacterized protein</fullName>
    </submittedName>
</protein>
<reference evidence="2" key="1">
    <citation type="submission" date="2005-07" db="EMBL/GenBank/DDBJ databases">
        <title>Complete sequence of Thermobifida fusca YX.</title>
        <authorList>
            <consortium name="US DOE Joint Genome Institute"/>
            <person name="Copeland A."/>
            <person name="Lucas S."/>
            <person name="Lapidus A."/>
            <person name="Barry K."/>
            <person name="Detter J.C."/>
            <person name="Glavina T."/>
            <person name="Hammon N."/>
            <person name="Israni S."/>
            <person name="Pitluck S."/>
            <person name="Di Bartolo G."/>
            <person name="Chain P."/>
            <person name="Schmutz J."/>
            <person name="Larimer F."/>
            <person name="Land M."/>
            <person name="Lykidis A."/>
            <person name="Richardson P."/>
        </authorList>
    </citation>
    <scope>NUCLEOTIDE SEQUENCE</scope>
    <source>
        <strain evidence="2">YX</strain>
    </source>
</reference>
<name>Q47KR4_THEFY</name>
<evidence type="ECO:0000256" key="1">
    <source>
        <dbReference type="SAM" id="MobiDB-lite"/>
    </source>
</evidence>
<feature type="region of interest" description="Disordered" evidence="1">
    <location>
        <begin position="1"/>
        <end position="22"/>
    </location>
</feature>
<dbReference type="EMBL" id="CP000088">
    <property type="protein sequence ID" value="AAZ56958.1"/>
    <property type="molecule type" value="Genomic_DNA"/>
</dbReference>
<evidence type="ECO:0000313" key="2">
    <source>
        <dbReference type="EMBL" id="AAZ56958.1"/>
    </source>
</evidence>
<accession>Q47KR4</accession>
<dbReference type="HOGENOM" id="CLU_2048618_0_0_11"/>
<dbReference type="RefSeq" id="WP_011293348.1">
    <property type="nucleotide sequence ID" value="NC_007333.1"/>
</dbReference>
<proteinExistence type="predicted"/>